<evidence type="ECO:0000259" key="6">
    <source>
        <dbReference type="PROSITE" id="PS51296"/>
    </source>
</evidence>
<keyword evidence="1" id="KW-0001">2Fe-2S</keyword>
<dbReference type="GeneID" id="97547323"/>
<dbReference type="GO" id="GO:0046872">
    <property type="term" value="F:metal ion binding"/>
    <property type="evidence" value="ECO:0007669"/>
    <property type="project" value="UniProtKB-KW"/>
</dbReference>
<evidence type="ECO:0000313" key="8">
    <source>
        <dbReference type="Proteomes" id="UP000245657"/>
    </source>
</evidence>
<evidence type="ECO:0000256" key="1">
    <source>
        <dbReference type="ARBA" id="ARBA00022714"/>
    </source>
</evidence>
<dbReference type="PANTHER" id="PTHR21496:SF0">
    <property type="entry name" value="RIESKE DOMAIN-CONTAINING PROTEIN"/>
    <property type="match status" value="1"/>
</dbReference>
<dbReference type="Gene3D" id="2.102.10.10">
    <property type="entry name" value="Rieske [2Fe-2S] iron-sulphur domain"/>
    <property type="match status" value="1"/>
</dbReference>
<evidence type="ECO:0000256" key="5">
    <source>
        <dbReference type="ARBA" id="ARBA00034078"/>
    </source>
</evidence>
<dbReference type="Proteomes" id="UP000245657">
    <property type="component" value="Unassembled WGS sequence"/>
</dbReference>
<dbReference type="InterPro" id="IPR036922">
    <property type="entry name" value="Rieske_2Fe-2S_sf"/>
</dbReference>
<reference evidence="7 8" key="1">
    <citation type="submission" date="2018-05" db="EMBL/GenBank/DDBJ databases">
        <title>Draft genome of Methanospirillum lacunae Ki8-1.</title>
        <authorList>
            <person name="Dueholm M.S."/>
            <person name="Nielsen P.H."/>
            <person name="Bakmann L.F."/>
            <person name="Otzen D.E."/>
        </authorList>
    </citation>
    <scope>NUCLEOTIDE SEQUENCE [LARGE SCALE GENOMIC DNA]</scope>
    <source>
        <strain evidence="7 8">Ki8-1</strain>
    </source>
</reference>
<keyword evidence="4" id="KW-0411">Iron-sulfur</keyword>
<feature type="domain" description="Rieske" evidence="6">
    <location>
        <begin position="4"/>
        <end position="80"/>
    </location>
</feature>
<comment type="caution">
    <text evidence="7">The sequence shown here is derived from an EMBL/GenBank/DDBJ whole genome shotgun (WGS) entry which is preliminary data.</text>
</comment>
<organism evidence="7 8">
    <name type="scientific">Methanospirillum lacunae</name>
    <dbReference type="NCBI Taxonomy" id="668570"/>
    <lineage>
        <taxon>Archaea</taxon>
        <taxon>Methanobacteriati</taxon>
        <taxon>Methanobacteriota</taxon>
        <taxon>Stenosarchaea group</taxon>
        <taxon>Methanomicrobia</taxon>
        <taxon>Methanomicrobiales</taxon>
        <taxon>Methanospirillaceae</taxon>
        <taxon>Methanospirillum</taxon>
    </lineage>
</organism>
<dbReference type="SUPFAM" id="SSF50022">
    <property type="entry name" value="ISP domain"/>
    <property type="match status" value="1"/>
</dbReference>
<dbReference type="OrthoDB" id="6837at2157"/>
<dbReference type="RefSeq" id="WP_109969455.1">
    <property type="nucleotide sequence ID" value="NZ_CP176093.1"/>
</dbReference>
<dbReference type="Pfam" id="PF00355">
    <property type="entry name" value="Rieske"/>
    <property type="match status" value="1"/>
</dbReference>
<evidence type="ECO:0000256" key="4">
    <source>
        <dbReference type="ARBA" id="ARBA00023014"/>
    </source>
</evidence>
<evidence type="ECO:0000256" key="2">
    <source>
        <dbReference type="ARBA" id="ARBA00022723"/>
    </source>
</evidence>
<keyword evidence="2" id="KW-0479">Metal-binding</keyword>
<accession>A0A2V2N619</accession>
<gene>
    <name evidence="7" type="ORF">DK846_13340</name>
</gene>
<comment type="cofactor">
    <cofactor evidence="5">
        <name>[2Fe-2S] cluster</name>
        <dbReference type="ChEBI" id="CHEBI:190135"/>
    </cofactor>
</comment>
<keyword evidence="8" id="KW-1185">Reference proteome</keyword>
<dbReference type="PROSITE" id="PS51296">
    <property type="entry name" value="RIESKE"/>
    <property type="match status" value="1"/>
</dbReference>
<name>A0A2V2N619_9EURY</name>
<keyword evidence="3" id="KW-0408">Iron</keyword>
<protein>
    <submittedName>
        <fullName evidence="7">(2Fe-2S)-binding protein</fullName>
    </submittedName>
</protein>
<proteinExistence type="predicted"/>
<evidence type="ECO:0000313" key="7">
    <source>
        <dbReference type="EMBL" id="PWR70961.1"/>
    </source>
</evidence>
<dbReference type="InterPro" id="IPR017941">
    <property type="entry name" value="Rieske_2Fe-2S"/>
</dbReference>
<dbReference type="EMBL" id="QGMY01000009">
    <property type="protein sequence ID" value="PWR70961.1"/>
    <property type="molecule type" value="Genomic_DNA"/>
</dbReference>
<evidence type="ECO:0000256" key="3">
    <source>
        <dbReference type="ARBA" id="ARBA00023004"/>
    </source>
</evidence>
<dbReference type="PANTHER" id="PTHR21496">
    <property type="entry name" value="FERREDOXIN-RELATED"/>
    <property type="match status" value="1"/>
</dbReference>
<dbReference type="GO" id="GO:0051537">
    <property type="term" value="F:2 iron, 2 sulfur cluster binding"/>
    <property type="evidence" value="ECO:0007669"/>
    <property type="project" value="UniProtKB-KW"/>
</dbReference>
<dbReference type="AlphaFoldDB" id="A0A2V2N619"/>
<sequence>MSLIKVAKTGEIPPGTMKHVEINDKELCIANVGGTFYAIGDRCGHENASLARGKLEGTLVVCPMHSSKFDVKTGKKVSGPVLELAGIAKKFSGCPEHVRTEMSAMFEGIAEAQSSIKTYDVPAYEVKIDGNDILVNV</sequence>